<name>A0ACC2FQI9_DALPE</name>
<reference evidence="1" key="1">
    <citation type="submission" date="2021-05" db="EMBL/GenBank/DDBJ databases">
        <authorList>
            <person name="Pan Q."/>
            <person name="Jouanno E."/>
            <person name="Zahm M."/>
            <person name="Klopp C."/>
            <person name="Cabau C."/>
            <person name="Louis A."/>
            <person name="Berthelot C."/>
            <person name="Parey E."/>
            <person name="Roest Crollius H."/>
            <person name="Montfort J."/>
            <person name="Robinson-Rechavi M."/>
            <person name="Bouchez O."/>
            <person name="Lampietro C."/>
            <person name="Lopez Roques C."/>
            <person name="Donnadieu C."/>
            <person name="Postlethwait J."/>
            <person name="Bobe J."/>
            <person name="Dillon D."/>
            <person name="Chandos A."/>
            <person name="von Hippel F."/>
            <person name="Guiguen Y."/>
        </authorList>
    </citation>
    <scope>NUCLEOTIDE SEQUENCE</scope>
    <source>
        <strain evidence="1">YG-Jan2019</strain>
    </source>
</reference>
<keyword evidence="2" id="KW-1185">Reference proteome</keyword>
<accession>A0ACC2FQI9</accession>
<comment type="caution">
    <text evidence="1">The sequence shown here is derived from an EMBL/GenBank/DDBJ whole genome shotgun (WGS) entry which is preliminary data.</text>
</comment>
<dbReference type="Proteomes" id="UP001157502">
    <property type="component" value="Chromosome 24"/>
</dbReference>
<gene>
    <name evidence="1" type="ORF">DPEC_G00273640</name>
</gene>
<organism evidence="1 2">
    <name type="scientific">Dallia pectoralis</name>
    <name type="common">Alaska blackfish</name>
    <dbReference type="NCBI Taxonomy" id="75939"/>
    <lineage>
        <taxon>Eukaryota</taxon>
        <taxon>Metazoa</taxon>
        <taxon>Chordata</taxon>
        <taxon>Craniata</taxon>
        <taxon>Vertebrata</taxon>
        <taxon>Euteleostomi</taxon>
        <taxon>Actinopterygii</taxon>
        <taxon>Neopterygii</taxon>
        <taxon>Teleostei</taxon>
        <taxon>Protacanthopterygii</taxon>
        <taxon>Esociformes</taxon>
        <taxon>Umbridae</taxon>
        <taxon>Dallia</taxon>
    </lineage>
</organism>
<dbReference type="EMBL" id="CM055751">
    <property type="protein sequence ID" value="KAJ7993557.1"/>
    <property type="molecule type" value="Genomic_DNA"/>
</dbReference>
<sequence>MLKFFTSRDDDNESLLGSVTEDESDSPSLMDPKHWLHRPCLLMYSDREVTKPGQLGCETIGSESPAKLNVRSEGVLNSMGIKECPVSQPDTSAQRLMKQLEEGTCSLNSNSTGGEMRYREVSAPVILSPTKTAGSDVEVDKEKTPHLLSSKVEEELEETEQKPANKPTGSDDPGPLIIPDLPEEPGEGSHDAQKQSLNLELHQDQPAANRLTNDVNTTNEAVGVCSLSPGAPSLDPDNMLQASPTSILARERGPILGEVAPLWVPDAQALVCMNCKVRFTFTKRRHHCRACGKVFCSVCSGLKFRLTHLDGKEGRVCVSCHSTLVKRTPPRGRRRVWFADEILPNEKSDSAPCTPIRGPTFSPLLLRRSLAATIRSATGSPQISRRPLIAQESPLLNPLQEVCGPCGWGTAALVSSHISSSTNLIPLEGLPPILTSTGVKGDYTVEERPSEVDLIQELENSRPNSLVFVLNANLLAMVKLVSYVNRKCWCVTSKGMHAVGQVEVVVLMQCLPDEKSFPKDILNHFIQLYRDAFTGKVLNHLGLSQFSSSFLGSEEHAGFLWVRSTLQSLQGLPLPNHPFLFGLLVLRGEVPWAKAFPLRLMLRLGAEYRFYPCPLYSVRFRKTLFGETGHTIMRLLVDFSNYRYTLPVVSGLTVDLEAHRTCIKIPTSSYDELMRALNKSNEHVLAMGACFNPSADSHLICVQEDDGQYQTQAISIHKQPRKVTGSCFFVFSGALKAGSGYLAKSSIVEDGLMVQITMATMLELRQSLREMKDYTIPCGPVDQSDSEEHVLVQWLQSECVLNKGVISPIDGQAMDSISSVKMFQKTEYKANGKVIRWTEVFFLQRGDPPNLTDQHSEHSRVTERLARGFCLALCPHLKLLKEDGMAKLGLRVTLDTQQVGFVAGSNSLPLPAPYLNTLNSVLMPVIHSRGRKRSKAPVVMELIFYILENIS</sequence>
<evidence type="ECO:0000313" key="1">
    <source>
        <dbReference type="EMBL" id="KAJ7993557.1"/>
    </source>
</evidence>
<evidence type="ECO:0000313" key="2">
    <source>
        <dbReference type="Proteomes" id="UP001157502"/>
    </source>
</evidence>
<protein>
    <submittedName>
        <fullName evidence="1">Uncharacterized protein</fullName>
    </submittedName>
</protein>
<proteinExistence type="predicted"/>